<organism evidence="2 3">
    <name type="scientific">Ceriporiopsis subvermispora (strain B)</name>
    <name type="common">White-rot fungus</name>
    <name type="synonym">Gelatoporia subvermispora</name>
    <dbReference type="NCBI Taxonomy" id="914234"/>
    <lineage>
        <taxon>Eukaryota</taxon>
        <taxon>Fungi</taxon>
        <taxon>Dikarya</taxon>
        <taxon>Basidiomycota</taxon>
        <taxon>Agaricomycotina</taxon>
        <taxon>Agaricomycetes</taxon>
        <taxon>Polyporales</taxon>
        <taxon>Gelatoporiaceae</taxon>
        <taxon>Gelatoporia</taxon>
    </lineage>
</organism>
<feature type="region of interest" description="Disordered" evidence="1">
    <location>
        <begin position="1"/>
        <end position="79"/>
    </location>
</feature>
<reference evidence="2 3" key="1">
    <citation type="journal article" date="2012" name="Proc. Natl. Acad. Sci. U.S.A.">
        <title>Comparative genomics of Ceriporiopsis subvermispora and Phanerochaete chrysosporium provide insight into selective ligninolysis.</title>
        <authorList>
            <person name="Fernandez-Fueyo E."/>
            <person name="Ruiz-Duenas F.J."/>
            <person name="Ferreira P."/>
            <person name="Floudas D."/>
            <person name="Hibbett D.S."/>
            <person name="Canessa P."/>
            <person name="Larrondo L.F."/>
            <person name="James T.Y."/>
            <person name="Seelenfreund D."/>
            <person name="Lobos S."/>
            <person name="Polanco R."/>
            <person name="Tello M."/>
            <person name="Honda Y."/>
            <person name="Watanabe T."/>
            <person name="Watanabe T."/>
            <person name="Ryu J.S."/>
            <person name="Kubicek C.P."/>
            <person name="Schmoll M."/>
            <person name="Gaskell J."/>
            <person name="Hammel K.E."/>
            <person name="St John F.J."/>
            <person name="Vanden Wymelenberg A."/>
            <person name="Sabat G."/>
            <person name="Splinter BonDurant S."/>
            <person name="Syed K."/>
            <person name="Yadav J.S."/>
            <person name="Doddapaneni H."/>
            <person name="Subramanian V."/>
            <person name="Lavin J.L."/>
            <person name="Oguiza J.A."/>
            <person name="Perez G."/>
            <person name="Pisabarro A.G."/>
            <person name="Ramirez L."/>
            <person name="Santoyo F."/>
            <person name="Master E."/>
            <person name="Coutinho P.M."/>
            <person name="Henrissat B."/>
            <person name="Lombard V."/>
            <person name="Magnuson J.K."/>
            <person name="Kuees U."/>
            <person name="Hori C."/>
            <person name="Igarashi K."/>
            <person name="Samejima M."/>
            <person name="Held B.W."/>
            <person name="Barry K.W."/>
            <person name="LaButti K.M."/>
            <person name="Lapidus A."/>
            <person name="Lindquist E.A."/>
            <person name="Lucas S.M."/>
            <person name="Riley R."/>
            <person name="Salamov A.A."/>
            <person name="Hoffmeister D."/>
            <person name="Schwenk D."/>
            <person name="Hadar Y."/>
            <person name="Yarden O."/>
            <person name="de Vries R.P."/>
            <person name="Wiebenga A."/>
            <person name="Stenlid J."/>
            <person name="Eastwood D."/>
            <person name="Grigoriev I.V."/>
            <person name="Berka R.M."/>
            <person name="Blanchette R.A."/>
            <person name="Kersten P."/>
            <person name="Martinez A.T."/>
            <person name="Vicuna R."/>
            <person name="Cullen D."/>
        </authorList>
    </citation>
    <scope>NUCLEOTIDE SEQUENCE [LARGE SCALE GENOMIC DNA]</scope>
    <source>
        <strain evidence="2 3">B</strain>
    </source>
</reference>
<evidence type="ECO:0000256" key="1">
    <source>
        <dbReference type="SAM" id="MobiDB-lite"/>
    </source>
</evidence>
<keyword evidence="3" id="KW-1185">Reference proteome</keyword>
<dbReference type="Proteomes" id="UP000016930">
    <property type="component" value="Unassembled WGS sequence"/>
</dbReference>
<proteinExistence type="predicted"/>
<dbReference type="OrthoDB" id="3003491at2759"/>
<evidence type="ECO:0000313" key="3">
    <source>
        <dbReference type="Proteomes" id="UP000016930"/>
    </source>
</evidence>
<protein>
    <submittedName>
        <fullName evidence="2">Uncharacterized protein</fullName>
    </submittedName>
</protein>
<gene>
    <name evidence="2" type="ORF">CERSUDRAFT_91979</name>
</gene>
<name>M2RL00_CERS8</name>
<evidence type="ECO:0000313" key="2">
    <source>
        <dbReference type="EMBL" id="EMD39471.1"/>
    </source>
</evidence>
<sequence length="79" mass="8482">MSSQNFVGNTPVDKFPSQATQQISDEELTKAEAHRDPNQQPGANKRAGVATRDPKQFDTTADGGRGGWGDAKPVKDPVM</sequence>
<dbReference type="HOGENOM" id="CLU_196977_0_0_1"/>
<feature type="compositionally biased region" description="Basic and acidic residues" evidence="1">
    <location>
        <begin position="27"/>
        <end position="37"/>
    </location>
</feature>
<accession>M2RL00</accession>
<dbReference type="EMBL" id="KB445793">
    <property type="protein sequence ID" value="EMD39471.1"/>
    <property type="molecule type" value="Genomic_DNA"/>
</dbReference>
<dbReference type="AlphaFoldDB" id="M2RL00"/>